<evidence type="ECO:0000313" key="3">
    <source>
        <dbReference type="EMBL" id="WEK34393.1"/>
    </source>
</evidence>
<dbReference type="InterPro" id="IPR002125">
    <property type="entry name" value="CMP_dCMP_dom"/>
</dbReference>
<protein>
    <submittedName>
        <fullName evidence="3">Cytidine deaminase</fullName>
        <ecNumber evidence="3">3.5.4.5</ecNumber>
    </submittedName>
</protein>
<dbReference type="InterPro" id="IPR050202">
    <property type="entry name" value="Cyt/Deoxycyt_deaminase"/>
</dbReference>
<dbReference type="PANTHER" id="PTHR11644">
    <property type="entry name" value="CYTIDINE DEAMINASE"/>
    <property type="match status" value="1"/>
</dbReference>
<dbReference type="GO" id="GO:0072527">
    <property type="term" value="P:pyrimidine-containing compound metabolic process"/>
    <property type="evidence" value="ECO:0007669"/>
    <property type="project" value="UniProtKB-ARBA"/>
</dbReference>
<evidence type="ECO:0000259" key="2">
    <source>
        <dbReference type="PROSITE" id="PS51747"/>
    </source>
</evidence>
<dbReference type="GO" id="GO:0055086">
    <property type="term" value="P:nucleobase-containing small molecule metabolic process"/>
    <property type="evidence" value="ECO:0007669"/>
    <property type="project" value="UniProtKB-ARBA"/>
</dbReference>
<organism evidence="3 4">
    <name type="scientific">Candidatus Pseudobacter hemicellulosilyticus</name>
    <dbReference type="NCBI Taxonomy" id="3121375"/>
    <lineage>
        <taxon>Bacteria</taxon>
        <taxon>Pseudomonadati</taxon>
        <taxon>Bacteroidota</taxon>
        <taxon>Chitinophagia</taxon>
        <taxon>Chitinophagales</taxon>
        <taxon>Chitinophagaceae</taxon>
        <taxon>Pseudobacter</taxon>
    </lineage>
</organism>
<reference evidence="3" key="1">
    <citation type="submission" date="2023-03" db="EMBL/GenBank/DDBJ databases">
        <title>Andean soil-derived lignocellulolytic bacterial consortium as a source of novel taxa and putative plastic-active enzymes.</title>
        <authorList>
            <person name="Diaz-Garcia L."/>
            <person name="Chuvochina M."/>
            <person name="Feuerriegel G."/>
            <person name="Bunk B."/>
            <person name="Sproer C."/>
            <person name="Streit W.R."/>
            <person name="Rodriguez L.M."/>
            <person name="Overmann J."/>
            <person name="Jimenez D.J."/>
        </authorList>
    </citation>
    <scope>NUCLEOTIDE SEQUENCE</scope>
    <source>
        <strain evidence="3">MAG 7</strain>
    </source>
</reference>
<accession>A0AAJ5WRJ2</accession>
<dbReference type="GO" id="GO:0008270">
    <property type="term" value="F:zinc ion binding"/>
    <property type="evidence" value="ECO:0007669"/>
    <property type="project" value="TreeGrafter"/>
</dbReference>
<sequence length="162" mass="17371">MKKNDYHFSYEIYTGAEELNSADSSLLEEARRICEKAYAPYSQFKVGAVALLANGQLVRGTNQENASYPAGTCAEHSLLATAGTLFPGLPIDAMAISYHSGHGESNQPCSPCGICRQALHEFELRVGRPIRLILGGLTGPVIVVDKASQLLPLGFTADMLGK</sequence>
<feature type="domain" description="CMP/dCMP-type deaminase" evidence="2">
    <location>
        <begin position="21"/>
        <end position="158"/>
    </location>
</feature>
<dbReference type="AlphaFoldDB" id="A0AAJ5WRJ2"/>
<proteinExistence type="inferred from homology"/>
<comment type="similarity">
    <text evidence="1">Belongs to the cytidine and deoxycytidylate deaminase family.</text>
</comment>
<dbReference type="EC" id="3.5.4.5" evidence="3"/>
<dbReference type="InterPro" id="IPR016193">
    <property type="entry name" value="Cytidine_deaminase-like"/>
</dbReference>
<dbReference type="Proteomes" id="UP001220610">
    <property type="component" value="Chromosome"/>
</dbReference>
<evidence type="ECO:0000256" key="1">
    <source>
        <dbReference type="ARBA" id="ARBA00006576"/>
    </source>
</evidence>
<dbReference type="NCBIfam" id="NF004064">
    <property type="entry name" value="PRK05578.1"/>
    <property type="match status" value="1"/>
</dbReference>
<dbReference type="EMBL" id="CP119311">
    <property type="protein sequence ID" value="WEK34393.1"/>
    <property type="molecule type" value="Genomic_DNA"/>
</dbReference>
<dbReference type="SUPFAM" id="SSF53927">
    <property type="entry name" value="Cytidine deaminase-like"/>
    <property type="match status" value="1"/>
</dbReference>
<gene>
    <name evidence="3" type="ORF">P0Y53_18050</name>
</gene>
<dbReference type="GO" id="GO:0005829">
    <property type="term" value="C:cytosol"/>
    <property type="evidence" value="ECO:0007669"/>
    <property type="project" value="TreeGrafter"/>
</dbReference>
<keyword evidence="3" id="KW-0378">Hydrolase</keyword>
<evidence type="ECO:0000313" key="4">
    <source>
        <dbReference type="Proteomes" id="UP001220610"/>
    </source>
</evidence>
<name>A0AAJ5WRJ2_9BACT</name>
<dbReference type="PANTHER" id="PTHR11644:SF2">
    <property type="entry name" value="CYTIDINE DEAMINASE"/>
    <property type="match status" value="1"/>
</dbReference>
<dbReference type="Gene3D" id="3.40.140.10">
    <property type="entry name" value="Cytidine Deaminase, domain 2"/>
    <property type="match status" value="1"/>
</dbReference>
<dbReference type="PROSITE" id="PS51747">
    <property type="entry name" value="CYT_DCMP_DEAMINASES_2"/>
    <property type="match status" value="1"/>
</dbReference>
<dbReference type="GO" id="GO:0004126">
    <property type="term" value="F:cytidine deaminase activity"/>
    <property type="evidence" value="ECO:0007669"/>
    <property type="project" value="UniProtKB-EC"/>
</dbReference>
<dbReference type="Pfam" id="PF00383">
    <property type="entry name" value="dCMP_cyt_deam_1"/>
    <property type="match status" value="1"/>
</dbReference>
<dbReference type="CDD" id="cd01283">
    <property type="entry name" value="cytidine_deaminase"/>
    <property type="match status" value="1"/>
</dbReference>